<reference evidence="1 2" key="1">
    <citation type="journal article" date="2016" name="Nat. Commun.">
        <title>Thousands of microbial genomes shed light on interconnected biogeochemical processes in an aquifer system.</title>
        <authorList>
            <person name="Anantharaman K."/>
            <person name="Brown C.T."/>
            <person name="Hug L.A."/>
            <person name="Sharon I."/>
            <person name="Castelle C.J."/>
            <person name="Probst A.J."/>
            <person name="Thomas B.C."/>
            <person name="Singh A."/>
            <person name="Wilkins M.J."/>
            <person name="Karaoz U."/>
            <person name="Brodie E.L."/>
            <person name="Williams K.H."/>
            <person name="Hubbard S.S."/>
            <person name="Banfield J.F."/>
        </authorList>
    </citation>
    <scope>NUCLEOTIDE SEQUENCE [LARGE SCALE GENOMIC DNA]</scope>
</reference>
<dbReference type="AlphaFoldDB" id="A0A1F4ZW83"/>
<gene>
    <name evidence="1" type="ORF">A2397_00210</name>
</gene>
<organism evidence="1 2">
    <name type="scientific">Candidatus Amesbacteria bacterium RIFOXYB1_FULL_44_23</name>
    <dbReference type="NCBI Taxonomy" id="1797263"/>
    <lineage>
        <taxon>Bacteria</taxon>
        <taxon>Candidatus Amesiibacteriota</taxon>
    </lineage>
</organism>
<proteinExistence type="predicted"/>
<name>A0A1F4ZW83_9BACT</name>
<dbReference type="EMBL" id="MEXR01000001">
    <property type="protein sequence ID" value="OGD10679.1"/>
    <property type="molecule type" value="Genomic_DNA"/>
</dbReference>
<evidence type="ECO:0000313" key="1">
    <source>
        <dbReference type="EMBL" id="OGD10679.1"/>
    </source>
</evidence>
<dbReference type="Proteomes" id="UP000176424">
    <property type="component" value="Unassembled WGS sequence"/>
</dbReference>
<accession>A0A1F4ZW83</accession>
<sequence>MTKGELVIHFGDVFIHRFRGDRSTYVILDLGQEDWFYAAQVMKIDGKEALGLPGTSEKDSVERMIGRWNLARITNAINNNFGATERVLRILEENEKSPPRKIR</sequence>
<comment type="caution">
    <text evidence="1">The sequence shown here is derived from an EMBL/GenBank/DDBJ whole genome shotgun (WGS) entry which is preliminary data.</text>
</comment>
<evidence type="ECO:0000313" key="2">
    <source>
        <dbReference type="Proteomes" id="UP000176424"/>
    </source>
</evidence>
<protein>
    <submittedName>
        <fullName evidence="1">Uncharacterized protein</fullName>
    </submittedName>
</protein>